<reference evidence="3" key="1">
    <citation type="submission" date="2013-06" db="EMBL/GenBank/DDBJ databases">
        <authorList>
            <person name="Zhao Q."/>
        </authorList>
    </citation>
    <scope>NUCLEOTIDE SEQUENCE</scope>
    <source>
        <strain evidence="3">cv. W1943</strain>
    </source>
</reference>
<dbReference type="AlphaFoldDB" id="A0A0E0N6J6"/>
<dbReference type="EnsemblPlants" id="ORUFI01G44590.1">
    <property type="protein sequence ID" value="ORUFI01G44590.1"/>
    <property type="gene ID" value="ORUFI01G44590"/>
</dbReference>
<dbReference type="Gramene" id="ORUFI01G44590.1">
    <property type="protein sequence ID" value="ORUFI01G44590.1"/>
    <property type="gene ID" value="ORUFI01G44590"/>
</dbReference>
<name>A0A0E0N6J6_ORYRU</name>
<dbReference type="Proteomes" id="UP000008022">
    <property type="component" value="Unassembled WGS sequence"/>
</dbReference>
<accession>A0A0E0N6J6</accession>
<organism evidence="2 3">
    <name type="scientific">Oryza rufipogon</name>
    <name type="common">Brownbeard rice</name>
    <name type="synonym">Asian wild rice</name>
    <dbReference type="NCBI Taxonomy" id="4529"/>
    <lineage>
        <taxon>Eukaryota</taxon>
        <taxon>Viridiplantae</taxon>
        <taxon>Streptophyta</taxon>
        <taxon>Embryophyta</taxon>
        <taxon>Tracheophyta</taxon>
        <taxon>Spermatophyta</taxon>
        <taxon>Magnoliopsida</taxon>
        <taxon>Liliopsida</taxon>
        <taxon>Poales</taxon>
        <taxon>Poaceae</taxon>
        <taxon>BOP clade</taxon>
        <taxon>Oryzoideae</taxon>
        <taxon>Oryzeae</taxon>
        <taxon>Oryzinae</taxon>
        <taxon>Oryza</taxon>
    </lineage>
</organism>
<keyword evidence="3" id="KW-1185">Reference proteome</keyword>
<proteinExistence type="predicted"/>
<reference evidence="2" key="2">
    <citation type="submission" date="2015-06" db="UniProtKB">
        <authorList>
            <consortium name="EnsemblPlants"/>
        </authorList>
    </citation>
    <scope>IDENTIFICATION</scope>
</reference>
<protein>
    <submittedName>
        <fullName evidence="2">Uncharacterized protein</fullName>
    </submittedName>
</protein>
<sequence length="79" mass="8877">MARFEKRAYENEGFEVGNNDLRTQQHLETTTRRYYDTSSRPPPAAAGRMADPTVSPCTLSSLSLSLFHSSPHQKGKTTF</sequence>
<dbReference type="HOGENOM" id="CLU_2610248_0_0_1"/>
<evidence type="ECO:0000313" key="2">
    <source>
        <dbReference type="EnsemblPlants" id="ORUFI01G44590.1"/>
    </source>
</evidence>
<evidence type="ECO:0000313" key="3">
    <source>
        <dbReference type="Proteomes" id="UP000008022"/>
    </source>
</evidence>
<feature type="region of interest" description="Disordered" evidence="1">
    <location>
        <begin position="31"/>
        <end position="54"/>
    </location>
</feature>
<evidence type="ECO:0000256" key="1">
    <source>
        <dbReference type="SAM" id="MobiDB-lite"/>
    </source>
</evidence>